<dbReference type="EMBL" id="JANBUW010001578">
    <property type="protein sequence ID" value="KAJ2842951.1"/>
    <property type="molecule type" value="Genomic_DNA"/>
</dbReference>
<accession>A0A9W8I0U1</accession>
<evidence type="ECO:0000313" key="2">
    <source>
        <dbReference type="Proteomes" id="UP001139887"/>
    </source>
</evidence>
<proteinExistence type="predicted"/>
<comment type="caution">
    <text evidence="1">The sequence shown here is derived from an EMBL/GenBank/DDBJ whole genome shotgun (WGS) entry which is preliminary data.</text>
</comment>
<protein>
    <submittedName>
        <fullName evidence="1">Uncharacterized protein</fullName>
    </submittedName>
</protein>
<organism evidence="1 2">
    <name type="scientific">Coemansia brasiliensis</name>
    <dbReference type="NCBI Taxonomy" id="2650707"/>
    <lineage>
        <taxon>Eukaryota</taxon>
        <taxon>Fungi</taxon>
        <taxon>Fungi incertae sedis</taxon>
        <taxon>Zoopagomycota</taxon>
        <taxon>Kickxellomycotina</taxon>
        <taxon>Kickxellomycetes</taxon>
        <taxon>Kickxellales</taxon>
        <taxon>Kickxellaceae</taxon>
        <taxon>Coemansia</taxon>
    </lineage>
</organism>
<evidence type="ECO:0000313" key="1">
    <source>
        <dbReference type="EMBL" id="KAJ2842951.1"/>
    </source>
</evidence>
<dbReference type="AlphaFoldDB" id="A0A9W8I0U1"/>
<dbReference type="OrthoDB" id="2123952at2759"/>
<dbReference type="Proteomes" id="UP001139887">
    <property type="component" value="Unassembled WGS sequence"/>
</dbReference>
<reference evidence="1" key="1">
    <citation type="submission" date="2022-07" db="EMBL/GenBank/DDBJ databases">
        <title>Phylogenomic reconstructions and comparative analyses of Kickxellomycotina fungi.</title>
        <authorList>
            <person name="Reynolds N.K."/>
            <person name="Stajich J.E."/>
            <person name="Barry K."/>
            <person name="Grigoriev I.V."/>
            <person name="Crous P."/>
            <person name="Smith M.E."/>
        </authorList>
    </citation>
    <scope>NUCLEOTIDE SEQUENCE</scope>
    <source>
        <strain evidence="1">NRRL 1566</strain>
    </source>
</reference>
<name>A0A9W8I0U1_9FUNG</name>
<sequence length="178" mass="20283">MLHGTNRPSFFDPGRQLPKRMGGLVAAVSIADSEEDRVLRSLMSTAFSELLNDGFLAYDIVDESWKLCLREVYLLMAHLDHNSDIPIDRCDSSTSFCLFTCITVLVRNFRMCREQLARGPNPAVQDDMARSARTLRRMWQMLKDLGFIWGAKGMEQLLRTMQVDEIANAADMFNELSL</sequence>
<keyword evidence="2" id="KW-1185">Reference proteome</keyword>
<gene>
    <name evidence="1" type="ORF">IWW36_005726</name>
</gene>